<dbReference type="Proteomes" id="UP000821865">
    <property type="component" value="Chromosome 1"/>
</dbReference>
<evidence type="ECO:0000313" key="2">
    <source>
        <dbReference type="Proteomes" id="UP000821865"/>
    </source>
</evidence>
<evidence type="ECO:0000313" key="1">
    <source>
        <dbReference type="EMBL" id="KAH7980493.1"/>
    </source>
</evidence>
<organism evidence="1 2">
    <name type="scientific">Dermacentor silvarum</name>
    <name type="common">Tick</name>
    <dbReference type="NCBI Taxonomy" id="543639"/>
    <lineage>
        <taxon>Eukaryota</taxon>
        <taxon>Metazoa</taxon>
        <taxon>Ecdysozoa</taxon>
        <taxon>Arthropoda</taxon>
        <taxon>Chelicerata</taxon>
        <taxon>Arachnida</taxon>
        <taxon>Acari</taxon>
        <taxon>Parasitiformes</taxon>
        <taxon>Ixodida</taxon>
        <taxon>Ixodoidea</taxon>
        <taxon>Ixodidae</taxon>
        <taxon>Rhipicephalinae</taxon>
        <taxon>Dermacentor</taxon>
    </lineage>
</organism>
<dbReference type="EMBL" id="CM023470">
    <property type="protein sequence ID" value="KAH7980493.1"/>
    <property type="molecule type" value="Genomic_DNA"/>
</dbReference>
<name>A0ACB8E1K8_DERSI</name>
<protein>
    <submittedName>
        <fullName evidence="1">Uncharacterized protein</fullName>
    </submittedName>
</protein>
<comment type="caution">
    <text evidence="1">The sequence shown here is derived from an EMBL/GenBank/DDBJ whole genome shotgun (WGS) entry which is preliminary data.</text>
</comment>
<keyword evidence="2" id="KW-1185">Reference proteome</keyword>
<reference evidence="1" key="1">
    <citation type="submission" date="2020-05" db="EMBL/GenBank/DDBJ databases">
        <title>Large-scale comparative analyses of tick genomes elucidate their genetic diversity and vector capacities.</title>
        <authorList>
            <person name="Jia N."/>
            <person name="Wang J."/>
            <person name="Shi W."/>
            <person name="Du L."/>
            <person name="Sun Y."/>
            <person name="Zhan W."/>
            <person name="Jiang J."/>
            <person name="Wang Q."/>
            <person name="Zhang B."/>
            <person name="Ji P."/>
            <person name="Sakyi L.B."/>
            <person name="Cui X."/>
            <person name="Yuan T."/>
            <person name="Jiang B."/>
            <person name="Yang W."/>
            <person name="Lam T.T.-Y."/>
            <person name="Chang Q."/>
            <person name="Ding S."/>
            <person name="Wang X."/>
            <person name="Zhu J."/>
            <person name="Ruan X."/>
            <person name="Zhao L."/>
            <person name="Wei J."/>
            <person name="Que T."/>
            <person name="Du C."/>
            <person name="Cheng J."/>
            <person name="Dai P."/>
            <person name="Han X."/>
            <person name="Huang E."/>
            <person name="Gao Y."/>
            <person name="Liu J."/>
            <person name="Shao H."/>
            <person name="Ye R."/>
            <person name="Li L."/>
            <person name="Wei W."/>
            <person name="Wang X."/>
            <person name="Wang C."/>
            <person name="Yang T."/>
            <person name="Huo Q."/>
            <person name="Li W."/>
            <person name="Guo W."/>
            <person name="Chen H."/>
            <person name="Zhou L."/>
            <person name="Ni X."/>
            <person name="Tian J."/>
            <person name="Zhou Y."/>
            <person name="Sheng Y."/>
            <person name="Liu T."/>
            <person name="Pan Y."/>
            <person name="Xia L."/>
            <person name="Li J."/>
            <person name="Zhao F."/>
            <person name="Cao W."/>
        </authorList>
    </citation>
    <scope>NUCLEOTIDE SEQUENCE</scope>
    <source>
        <strain evidence="1">Dsil-2018</strain>
    </source>
</reference>
<gene>
    <name evidence="1" type="ORF">HPB49_016672</name>
</gene>
<sequence length="561" mass="61112">MRGPAVQVDSDRKDTGSPASSRSIVSWGTESKAFFTSVPTIVLGQYGEGSFSTSECKRRSVSCVERADMGPEKDVDPKQPEPAAASEKSSHAAEGQEKNTGGENAAASTPAPVSAEATKQESEPSTEAKDEGAAEVAGEGQEGRRRPSNRANGRVSEGSIGGRPKRRKPRKEGESHSQSEPEGTDREGGTPSRGGPRPYQRRVPRDRSDTRPRVDVDESIPESHRYVWADDMCKRSLYIGNMSSQVTKDEVRALSDAIRSVRFVNRRSAFLDFESPEVAAAQLELLRSMQLKGQPVQVEPSRPRSSSTYKSDRLLYVRGFPDDKGMDALGPLFPDALLIDRREGKVLLRFKDHESAITAIKEVIAHDGTDYKFSFAAVILLVSLQLVLDGIAGGRLEQCGVGTPKASSSSMRQGRTEFCPPNCLPAILLVGKEKKLHKTNDNDGDVESDTEDYLKVSTVPQKKPKIPAPAPEADSEEDDLEVDDEDVDDEDDELDEDSLDDDELDDSEGLSGEDDEVPQLVAAGKAKAKQKHAAKQVLEEGSEEDDDDEDDESDLEDGESY</sequence>
<proteinExistence type="predicted"/>
<accession>A0ACB8E1K8</accession>